<dbReference type="Pfam" id="PF19730">
    <property type="entry name" value="DUF6221"/>
    <property type="match status" value="1"/>
</dbReference>
<dbReference type="RefSeq" id="WP_074476543.1">
    <property type="nucleotide sequence ID" value="NZ_FMCT01000011.1"/>
</dbReference>
<gene>
    <name evidence="1" type="ORF">GA0070563_1115</name>
</gene>
<reference evidence="2" key="1">
    <citation type="submission" date="2016-06" db="EMBL/GenBank/DDBJ databases">
        <authorList>
            <person name="Varghese N."/>
            <person name="Submissions Spin"/>
        </authorList>
    </citation>
    <scope>NUCLEOTIDE SEQUENCE [LARGE SCALE GENOMIC DNA]</scope>
    <source>
        <strain evidence="2">DSM 43168</strain>
    </source>
</reference>
<dbReference type="InterPro" id="IPR046193">
    <property type="entry name" value="DUF6221"/>
</dbReference>
<evidence type="ECO:0000313" key="2">
    <source>
        <dbReference type="Proteomes" id="UP000183585"/>
    </source>
</evidence>
<accession>A0A1C5A265</accession>
<protein>
    <submittedName>
        <fullName evidence="1">Uncharacterized protein</fullName>
    </submittedName>
</protein>
<dbReference type="AlphaFoldDB" id="A0A1C5A265"/>
<dbReference type="Proteomes" id="UP000183585">
    <property type="component" value="Unassembled WGS sequence"/>
</dbReference>
<dbReference type="EMBL" id="FMCT01000011">
    <property type="protein sequence ID" value="SCF39312.1"/>
    <property type="molecule type" value="Genomic_DNA"/>
</dbReference>
<evidence type="ECO:0000313" key="1">
    <source>
        <dbReference type="EMBL" id="SCF39312.1"/>
    </source>
</evidence>
<name>A0A1C5A265_9ACTN</name>
<organism evidence="1 2">
    <name type="scientific">Micromonospora carbonacea</name>
    <dbReference type="NCBI Taxonomy" id="47853"/>
    <lineage>
        <taxon>Bacteria</taxon>
        <taxon>Bacillati</taxon>
        <taxon>Actinomycetota</taxon>
        <taxon>Actinomycetes</taxon>
        <taxon>Micromonosporales</taxon>
        <taxon>Micromonosporaceae</taxon>
        <taxon>Micromonospora</taxon>
    </lineage>
</organism>
<keyword evidence="2" id="KW-1185">Reference proteome</keyword>
<proteinExistence type="predicted"/>
<sequence length="96" mass="11597">MDDLVTWLRAQIDDRERVVRAAKEIRKPYYFEFIDEAAQPFVDLMLDPDRELAELDAKRRVLDLYEELNEPHLYEAIRLLALPHADRPGYREEWRP</sequence>